<dbReference type="GO" id="GO:0046081">
    <property type="term" value="P:dUTP catabolic process"/>
    <property type="evidence" value="ECO:0007669"/>
    <property type="project" value="InterPro"/>
</dbReference>
<evidence type="ECO:0000256" key="2">
    <source>
        <dbReference type="ARBA" id="ARBA00022801"/>
    </source>
</evidence>
<protein>
    <recommendedName>
        <fullName evidence="5">Deoxyuridine 5'-triphosphate nucleotidohydrolase</fullName>
        <shortName evidence="5">dUTPase</shortName>
        <ecNumber evidence="5">3.6.1.23</ecNumber>
    </recommendedName>
    <alternativeName>
        <fullName evidence="5">dUTP pyrophosphatase</fullName>
    </alternativeName>
</protein>
<evidence type="ECO:0000256" key="5">
    <source>
        <dbReference type="HAMAP-Rule" id="MF_00116"/>
    </source>
</evidence>
<dbReference type="GO" id="GO:0004170">
    <property type="term" value="F:dUTP diphosphatase activity"/>
    <property type="evidence" value="ECO:0007669"/>
    <property type="project" value="UniProtKB-UniRule"/>
</dbReference>
<feature type="binding site" evidence="5">
    <location>
        <begin position="95"/>
        <end position="97"/>
    </location>
    <ligand>
        <name>substrate</name>
    </ligand>
</feature>
<dbReference type="NCBIfam" id="NF001862">
    <property type="entry name" value="PRK00601.1"/>
    <property type="match status" value="1"/>
</dbReference>
<comment type="pathway">
    <text evidence="5">Pyrimidine metabolism; dUMP biosynthesis; dUMP from dCTP (dUTP route): step 2/2.</text>
</comment>
<dbReference type="NCBIfam" id="TIGR00576">
    <property type="entry name" value="dut"/>
    <property type="match status" value="1"/>
</dbReference>
<evidence type="ECO:0000259" key="6">
    <source>
        <dbReference type="Pfam" id="PF00692"/>
    </source>
</evidence>
<dbReference type="InterPro" id="IPR033704">
    <property type="entry name" value="dUTPase_trimeric"/>
</dbReference>
<evidence type="ECO:0000256" key="4">
    <source>
        <dbReference type="ARBA" id="ARBA00047686"/>
    </source>
</evidence>
<gene>
    <name evidence="5" type="primary">dut</name>
    <name evidence="7" type="ORF">AMJ52_02510</name>
</gene>
<evidence type="ECO:0000256" key="3">
    <source>
        <dbReference type="ARBA" id="ARBA00023080"/>
    </source>
</evidence>
<organism evidence="7 8">
    <name type="scientific">candidate division TA06 bacterium DG_78</name>
    <dbReference type="NCBI Taxonomy" id="1703772"/>
    <lineage>
        <taxon>Bacteria</taxon>
        <taxon>Bacteria division TA06</taxon>
    </lineage>
</organism>
<sequence length="158" mass="18024">MKVYRKIRKSKNQRKYKAIKIKIKGRLIPQYKSEQAAGCDLFADIEKNIVIGPREFCTIPTGISIEIPQGYEAQVRPRSGLAKKHGIGILNSPGTIDADYRGEVKVILYNLSNRPFRIKNRDRIAQLVFSRIERAEFEPVKRLRNTKRGKGGFGHTGK</sequence>
<dbReference type="CDD" id="cd07557">
    <property type="entry name" value="trimeric_dUTPase"/>
    <property type="match status" value="1"/>
</dbReference>
<proteinExistence type="inferred from homology"/>
<feature type="domain" description="dUTPase-like" evidence="6">
    <location>
        <begin position="28"/>
        <end position="157"/>
    </location>
</feature>
<dbReference type="InterPro" id="IPR036157">
    <property type="entry name" value="dUTPase-like_sf"/>
</dbReference>
<feature type="binding site" evidence="5">
    <location>
        <position position="91"/>
    </location>
    <ligand>
        <name>substrate</name>
    </ligand>
</feature>
<dbReference type="SUPFAM" id="SSF51283">
    <property type="entry name" value="dUTPase-like"/>
    <property type="match status" value="1"/>
</dbReference>
<comment type="caution">
    <text evidence="7">The sequence shown here is derived from an EMBL/GenBank/DDBJ whole genome shotgun (WGS) entry which is preliminary data.</text>
</comment>
<keyword evidence="5" id="KW-0479">Metal-binding</keyword>
<comment type="catalytic activity">
    <reaction evidence="4 5">
        <text>dUTP + H2O = dUMP + diphosphate + H(+)</text>
        <dbReference type="Rhea" id="RHEA:10248"/>
        <dbReference type="ChEBI" id="CHEBI:15377"/>
        <dbReference type="ChEBI" id="CHEBI:15378"/>
        <dbReference type="ChEBI" id="CHEBI:33019"/>
        <dbReference type="ChEBI" id="CHEBI:61555"/>
        <dbReference type="ChEBI" id="CHEBI:246422"/>
        <dbReference type="EC" id="3.6.1.23"/>
    </reaction>
</comment>
<evidence type="ECO:0000313" key="8">
    <source>
        <dbReference type="Proteomes" id="UP000051012"/>
    </source>
</evidence>
<dbReference type="InterPro" id="IPR029054">
    <property type="entry name" value="dUTPase-like"/>
</dbReference>
<dbReference type="UniPathway" id="UPA00610">
    <property type="reaction ID" value="UER00666"/>
</dbReference>
<dbReference type="AlphaFoldDB" id="A0A0S7YGP2"/>
<dbReference type="Proteomes" id="UP000051012">
    <property type="component" value="Unassembled WGS sequence"/>
</dbReference>
<evidence type="ECO:0000313" key="7">
    <source>
        <dbReference type="EMBL" id="KPJ73938.1"/>
    </source>
</evidence>
<comment type="cofactor">
    <cofactor evidence="5">
        <name>Mg(2+)</name>
        <dbReference type="ChEBI" id="CHEBI:18420"/>
    </cofactor>
</comment>
<comment type="caution">
    <text evidence="5">Lacks conserved residue(s) required for the propagation of feature annotation.</text>
</comment>
<keyword evidence="5" id="KW-0460">Magnesium</keyword>
<reference evidence="7 8" key="1">
    <citation type="journal article" date="2015" name="Microbiome">
        <title>Genomic resolution of linkages in carbon, nitrogen, and sulfur cycling among widespread estuary sediment bacteria.</title>
        <authorList>
            <person name="Baker B.J."/>
            <person name="Lazar C.S."/>
            <person name="Teske A.P."/>
            <person name="Dick G.J."/>
        </authorList>
    </citation>
    <scope>NUCLEOTIDE SEQUENCE [LARGE SCALE GENOMIC DNA]</scope>
    <source>
        <strain evidence="7">DG_78</strain>
    </source>
</reference>
<comment type="similarity">
    <text evidence="1 5">Belongs to the dUTPase family.</text>
</comment>
<keyword evidence="3 5" id="KW-0546">Nucleotide metabolism</keyword>
<comment type="function">
    <text evidence="5">This enzyme is involved in nucleotide metabolism: it produces dUMP, the immediate precursor of thymidine nucleotides and it decreases the intracellular concentration of dUTP so that uracil cannot be incorporated into DNA.</text>
</comment>
<feature type="binding site" evidence="5">
    <location>
        <begin position="78"/>
        <end position="80"/>
    </location>
    <ligand>
        <name>substrate</name>
    </ligand>
</feature>
<accession>A0A0S7YGP2</accession>
<keyword evidence="2 5" id="KW-0378">Hydrolase</keyword>
<dbReference type="Gene3D" id="2.70.40.10">
    <property type="match status" value="1"/>
</dbReference>
<name>A0A0S7YGP2_UNCT6</name>
<dbReference type="InterPro" id="IPR008181">
    <property type="entry name" value="dUTPase"/>
</dbReference>
<dbReference type="GO" id="GO:0000287">
    <property type="term" value="F:magnesium ion binding"/>
    <property type="evidence" value="ECO:0007669"/>
    <property type="project" value="UniProtKB-UniRule"/>
</dbReference>
<dbReference type="PANTHER" id="PTHR11241">
    <property type="entry name" value="DEOXYURIDINE 5'-TRIPHOSPHATE NUCLEOTIDOHYDROLASE"/>
    <property type="match status" value="1"/>
</dbReference>
<dbReference type="HAMAP" id="MF_00116">
    <property type="entry name" value="dUTPase_bact"/>
    <property type="match status" value="1"/>
</dbReference>
<dbReference type="PANTHER" id="PTHR11241:SF0">
    <property type="entry name" value="DEOXYURIDINE 5'-TRIPHOSPHATE NUCLEOTIDOHYDROLASE"/>
    <property type="match status" value="1"/>
</dbReference>
<dbReference type="Pfam" id="PF00692">
    <property type="entry name" value="dUTPase"/>
    <property type="match status" value="1"/>
</dbReference>
<evidence type="ECO:0000256" key="1">
    <source>
        <dbReference type="ARBA" id="ARBA00006581"/>
    </source>
</evidence>
<dbReference type="EMBL" id="LJNI01000021">
    <property type="protein sequence ID" value="KPJ73938.1"/>
    <property type="molecule type" value="Genomic_DNA"/>
</dbReference>
<dbReference type="GO" id="GO:0006226">
    <property type="term" value="P:dUMP biosynthetic process"/>
    <property type="evidence" value="ECO:0007669"/>
    <property type="project" value="UniProtKB-UniRule"/>
</dbReference>
<dbReference type="EC" id="3.6.1.23" evidence="5"/>
<dbReference type="PATRIC" id="fig|1703772.3.peg.845"/>